<keyword evidence="3" id="KW-1185">Reference proteome</keyword>
<evidence type="ECO:0000313" key="2">
    <source>
        <dbReference type="EMBL" id="SFD82605.1"/>
    </source>
</evidence>
<name>A0A1I1VIH7_9GAMM</name>
<keyword evidence="1" id="KW-0732">Signal</keyword>
<dbReference type="EMBL" id="FOMJ01000009">
    <property type="protein sequence ID" value="SFD82605.1"/>
    <property type="molecule type" value="Genomic_DNA"/>
</dbReference>
<evidence type="ECO:0000313" key="3">
    <source>
        <dbReference type="Proteomes" id="UP000198611"/>
    </source>
</evidence>
<feature type="chain" id="PRO_5011543443" evidence="1">
    <location>
        <begin position="21"/>
        <end position="250"/>
    </location>
</feature>
<evidence type="ECO:0000256" key="1">
    <source>
        <dbReference type="SAM" id="SignalP"/>
    </source>
</evidence>
<dbReference type="RefSeq" id="WP_093429010.1">
    <property type="nucleotide sequence ID" value="NZ_FOMJ01000009.1"/>
</dbReference>
<sequence>MFRSSLPTLALCLATSPVAAQDEVFQGTRDAEPLERVEEPSWSAEIELGMVDTSGNTNTNTTNGGATVVHERDYWRHRGEISALRAREEGVTTAERYTAAAKSDYKFRPRDYVFVALRYEDDRFNGYDYRASEAVGYGRKVLDSDRFELDAEIGAGARQERVEDGEQTNESLGRLAGDFRWQLSETAKFSQTLLMEVDGGTYTRSVTGLSARVVESLSMKLSHEIRRNTDVPADTKDTDTVTSINLVYSL</sequence>
<dbReference type="AlphaFoldDB" id="A0A1I1VIH7"/>
<protein>
    <submittedName>
        <fullName evidence="2">Putative salt-induced outer membrane protein</fullName>
    </submittedName>
</protein>
<dbReference type="Proteomes" id="UP000198611">
    <property type="component" value="Unassembled WGS sequence"/>
</dbReference>
<feature type="signal peptide" evidence="1">
    <location>
        <begin position="1"/>
        <end position="20"/>
    </location>
</feature>
<reference evidence="2 3" key="1">
    <citation type="submission" date="2016-10" db="EMBL/GenBank/DDBJ databases">
        <authorList>
            <person name="de Groot N.N."/>
        </authorList>
    </citation>
    <scope>NUCLEOTIDE SEQUENCE [LARGE SCALE GENOMIC DNA]</scope>
    <source>
        <strain evidence="2 3">HL3</strain>
    </source>
</reference>
<dbReference type="STRING" id="1123397.SAMN05660831_02399"/>
<organism evidence="2 3">
    <name type="scientific">Thiohalospira halophila DSM 15071</name>
    <dbReference type="NCBI Taxonomy" id="1123397"/>
    <lineage>
        <taxon>Bacteria</taxon>
        <taxon>Pseudomonadati</taxon>
        <taxon>Pseudomonadota</taxon>
        <taxon>Gammaproteobacteria</taxon>
        <taxon>Thiohalospirales</taxon>
        <taxon>Thiohalospiraceae</taxon>
        <taxon>Thiohalospira</taxon>
    </lineage>
</organism>
<accession>A0A1I1VIH7</accession>
<gene>
    <name evidence="2" type="ORF">SAMN05660831_02399</name>
</gene>
<dbReference type="Pfam" id="PF04338">
    <property type="entry name" value="DUF481"/>
    <property type="match status" value="1"/>
</dbReference>
<dbReference type="InterPro" id="IPR007433">
    <property type="entry name" value="DUF481"/>
</dbReference>
<proteinExistence type="predicted"/>
<dbReference type="OrthoDB" id="5292716at2"/>